<feature type="transmembrane region" description="Helical" evidence="1">
    <location>
        <begin position="544"/>
        <end position="562"/>
    </location>
</feature>
<organism evidence="2">
    <name type="scientific">Aphanomyces invadans</name>
    <dbReference type="NCBI Taxonomy" id="157072"/>
    <lineage>
        <taxon>Eukaryota</taxon>
        <taxon>Sar</taxon>
        <taxon>Stramenopiles</taxon>
        <taxon>Oomycota</taxon>
        <taxon>Saprolegniomycetes</taxon>
        <taxon>Saprolegniales</taxon>
        <taxon>Verrucalvaceae</taxon>
        <taxon>Aphanomyces</taxon>
    </lineage>
</organism>
<evidence type="ECO:0000313" key="2">
    <source>
        <dbReference type="EMBL" id="ETW03706.1"/>
    </source>
</evidence>
<accession>A0A024UBA8</accession>
<dbReference type="RefSeq" id="XP_008867935.1">
    <property type="nucleotide sequence ID" value="XM_008869713.1"/>
</dbReference>
<gene>
    <name evidence="2" type="ORF">H310_05089</name>
</gene>
<keyword evidence="1" id="KW-1133">Transmembrane helix</keyword>
<keyword evidence="1" id="KW-0812">Transmembrane</keyword>
<dbReference type="GeneID" id="20082139"/>
<reference evidence="2" key="1">
    <citation type="submission" date="2013-12" db="EMBL/GenBank/DDBJ databases">
        <title>The Genome Sequence of Aphanomyces invadans NJM9701.</title>
        <authorList>
            <consortium name="The Broad Institute Genomics Platform"/>
            <person name="Russ C."/>
            <person name="Tyler B."/>
            <person name="van West P."/>
            <person name="Dieguez-Uribeondo J."/>
            <person name="Young S.K."/>
            <person name="Zeng Q."/>
            <person name="Gargeya S."/>
            <person name="Fitzgerald M."/>
            <person name="Abouelleil A."/>
            <person name="Alvarado L."/>
            <person name="Chapman S.B."/>
            <person name="Gainer-Dewar J."/>
            <person name="Goldberg J."/>
            <person name="Griggs A."/>
            <person name="Gujja S."/>
            <person name="Hansen M."/>
            <person name="Howarth C."/>
            <person name="Imamovic A."/>
            <person name="Ireland A."/>
            <person name="Larimer J."/>
            <person name="McCowan C."/>
            <person name="Murphy C."/>
            <person name="Pearson M."/>
            <person name="Poon T.W."/>
            <person name="Priest M."/>
            <person name="Roberts A."/>
            <person name="Saif S."/>
            <person name="Shea T."/>
            <person name="Sykes S."/>
            <person name="Wortman J."/>
            <person name="Nusbaum C."/>
            <person name="Birren B."/>
        </authorList>
    </citation>
    <scope>NUCLEOTIDE SEQUENCE [LARGE SCALE GENOMIC DNA]</scope>
    <source>
        <strain evidence="2">NJM9701</strain>
    </source>
</reference>
<dbReference type="VEuPathDB" id="FungiDB:H310_05089"/>
<dbReference type="AlphaFoldDB" id="A0A024UBA8"/>
<evidence type="ECO:0000256" key="1">
    <source>
        <dbReference type="SAM" id="Phobius"/>
    </source>
</evidence>
<proteinExistence type="predicted"/>
<name>A0A024UBA8_9STRA</name>
<protein>
    <recommendedName>
        <fullName evidence="3">Transmembrane protein</fullName>
    </recommendedName>
</protein>
<feature type="transmembrane region" description="Helical" evidence="1">
    <location>
        <begin position="419"/>
        <end position="439"/>
    </location>
</feature>
<dbReference type="EMBL" id="KI913959">
    <property type="protein sequence ID" value="ETW03706.1"/>
    <property type="molecule type" value="Genomic_DNA"/>
</dbReference>
<keyword evidence="1" id="KW-0472">Membrane</keyword>
<feature type="transmembrane region" description="Helical" evidence="1">
    <location>
        <begin position="388"/>
        <end position="407"/>
    </location>
</feature>
<feature type="transmembrane region" description="Helical" evidence="1">
    <location>
        <begin position="73"/>
        <end position="95"/>
    </location>
</feature>
<sequence>MAQILLHANYIWPEVAYVPVSSNHLMALLGFCPSRSSVGHNHTTHAGDHHGSTGESGHKVVEKSTRVQTLLRVASNVIASMLLFLPMLTLAVLIYQGMYNRLIVSHNFQTTAMYWNNYSQSCELTQAGWVADSCDSMSSKATPATAWTSIGTVLATQWAQEIADAGGTLKVTTCAVGGTDAVGWGNLQFIGGYDAYPACIPTAPQDIAGIAMLESTIRPAQPNGVYMLTLYADMDSTMTVMSYQNSDGTAQNVMANPKRTLIAMDGLVTPDPSGENNIIYSRPLGERYLVTGYCVPQIEELSVAKTDNNLPGWSQGKHSKHPVTTAWACGHRVSNWKELVALQMICSLATMALFAGDIYITVEGFRGVLQGKPVLTYAVLAGLERRKMLLVAVVVNCMPGLLYMDVSRIYFFTTNGYRIWCLASVMMASFFAFGVVLVLRYQGLPASLTSCSEIMTDWLCSFLDAAVTCRLEYVVGYSAPLFLHGAIVATTTASCIPAVFEFVYNKIYAAKPALTVELFGQAWPCGSYTVEGTPAVMTYLIWEILHPLIASFVAAVVVAALLHKYHHHSYLTHVTWCQSNAFLRHAGVPNWITSLPLEQTNAIKIGTKVFCKPSTQALMGYSSLVALRPQASTFKSVQPDHGAPAGSHSQGVFYVVSIYALLPSTVVPWLCQHHGTIEHYQFTPAHGHSRLAPDKAATYVHSRGACTV</sequence>
<evidence type="ECO:0008006" key="3">
    <source>
        <dbReference type="Google" id="ProtNLM"/>
    </source>
</evidence>